<feature type="transmembrane region" description="Helical" evidence="2">
    <location>
        <begin position="550"/>
        <end position="572"/>
    </location>
</feature>
<feature type="transmembrane region" description="Helical" evidence="2">
    <location>
        <begin position="492"/>
        <end position="512"/>
    </location>
</feature>
<sequence length="679" mass="76859">MESDPDSESGENTTFPKKETTLGRTQEVPPNHEDVTPPPPVSDVLGRLTTTLQQLSAVTGLSRNVELPRYDGSYEAQSFFTNYDAQADRAQLQYSTRLRKPPNLLQAPFRVTNTRACELRSVIRFLAAKKNSAKDIHTELCQVYGEGCMNSGMVRRWVREFKNGRTDVHDEPRAGRPSVSDDGYRLLGPKGPIVVRLFASGYNNQFRPVTFFGGCLALSGFAEHKNLHSITFKPVLTRQAAAHKGLLYRMLCAGGGSGSGDQHELMEWFRTYVGTALTRKPVKALVLVLFAVYLAVAGLGLSRMQEGLKISDLYSYDSYARAYVQAQYRYFNNYRFRIQILVNHTFDYSNPKDQGIVEDTLKRLEAGPFVASPMLTESWLRVYLWFLKEPKLYFARRSCNLETKEGFYRCLRNSFFKLPQARRFQNDVVFNDNYTDIIASRFIIQTHNWTSSDEIKQMILTFRGLVDDLPFQVTVFNQYFVFIDQYVVIRDYTTQSILATAILMNIITFLFIPKFTCAIWVGFSIVSIQIGLIGYSSLWGINLNAISMMTYVMCIGFSVDNAAHVTYAYVSVKKDNPNDKIKEALFWVGLPVVQGSATTIIGIIVLALAPAYVYVVIFKTVFLVMLFSALHSIFLLPVLLSLFDSFFSRKPSDVKTVPPPEREIMLASVEKTPAITNGF</sequence>
<dbReference type="Pfam" id="PF17906">
    <property type="entry name" value="HTH_48"/>
    <property type="match status" value="1"/>
</dbReference>
<dbReference type="InterPro" id="IPR041426">
    <property type="entry name" value="Mos1_HTH"/>
</dbReference>
<keyword evidence="2" id="KW-0812">Transmembrane</keyword>
<proteinExistence type="predicted"/>
<dbReference type="PANTHER" id="PTHR10796:SF92">
    <property type="entry name" value="PATCHED-RELATED, ISOFORM A"/>
    <property type="match status" value="1"/>
</dbReference>
<dbReference type="Gene3D" id="1.10.10.1450">
    <property type="match status" value="1"/>
</dbReference>
<evidence type="ECO:0000313" key="4">
    <source>
        <dbReference type="EMBL" id="UYV66119.1"/>
    </source>
</evidence>
<feature type="domain" description="Mos1 transposase HTH" evidence="3">
    <location>
        <begin position="119"/>
        <end position="164"/>
    </location>
</feature>
<protein>
    <submittedName>
        <fullName evidence="4">Daf-6</fullName>
    </submittedName>
</protein>
<dbReference type="Gene3D" id="1.20.1640.10">
    <property type="entry name" value="Multidrug efflux transporter AcrB transmembrane domain"/>
    <property type="match status" value="1"/>
</dbReference>
<feature type="region of interest" description="Disordered" evidence="1">
    <location>
        <begin position="1"/>
        <end position="42"/>
    </location>
</feature>
<name>A0ABY6KB94_9ARAC</name>
<dbReference type="Proteomes" id="UP001235939">
    <property type="component" value="Chromosome 04"/>
</dbReference>
<feature type="transmembrane region" description="Helical" evidence="2">
    <location>
        <begin position="584"/>
        <end position="609"/>
    </location>
</feature>
<feature type="transmembrane region" description="Helical" evidence="2">
    <location>
        <begin position="518"/>
        <end position="538"/>
    </location>
</feature>
<keyword evidence="2" id="KW-0472">Membrane</keyword>
<organism evidence="4 5">
    <name type="scientific">Cordylochernes scorpioides</name>
    <dbReference type="NCBI Taxonomy" id="51811"/>
    <lineage>
        <taxon>Eukaryota</taxon>
        <taxon>Metazoa</taxon>
        <taxon>Ecdysozoa</taxon>
        <taxon>Arthropoda</taxon>
        <taxon>Chelicerata</taxon>
        <taxon>Arachnida</taxon>
        <taxon>Pseudoscorpiones</taxon>
        <taxon>Cheliferoidea</taxon>
        <taxon>Chernetidae</taxon>
        <taxon>Cordylochernes</taxon>
    </lineage>
</organism>
<dbReference type="SUPFAM" id="SSF82866">
    <property type="entry name" value="Multidrug efflux transporter AcrB transmembrane domain"/>
    <property type="match status" value="1"/>
</dbReference>
<evidence type="ECO:0000313" key="5">
    <source>
        <dbReference type="Proteomes" id="UP001235939"/>
    </source>
</evidence>
<dbReference type="EMBL" id="CP092866">
    <property type="protein sequence ID" value="UYV66119.1"/>
    <property type="molecule type" value="Genomic_DNA"/>
</dbReference>
<evidence type="ECO:0000256" key="2">
    <source>
        <dbReference type="SAM" id="Phobius"/>
    </source>
</evidence>
<evidence type="ECO:0000256" key="1">
    <source>
        <dbReference type="SAM" id="MobiDB-lite"/>
    </source>
</evidence>
<keyword evidence="5" id="KW-1185">Reference proteome</keyword>
<accession>A0ABY6KB94</accession>
<dbReference type="PANTHER" id="PTHR10796">
    <property type="entry name" value="PATCHED-RELATED"/>
    <property type="match status" value="1"/>
</dbReference>
<gene>
    <name evidence="4" type="ORF">LAZ67_4000334</name>
</gene>
<reference evidence="4 5" key="1">
    <citation type="submission" date="2022-01" db="EMBL/GenBank/DDBJ databases">
        <title>A chromosomal length assembly of Cordylochernes scorpioides.</title>
        <authorList>
            <person name="Zeh D."/>
            <person name="Zeh J."/>
        </authorList>
    </citation>
    <scope>NUCLEOTIDE SEQUENCE [LARGE SCALE GENOMIC DNA]</scope>
    <source>
        <strain evidence="4">IN4F17</strain>
        <tissue evidence="4">Whole Body</tissue>
    </source>
</reference>
<keyword evidence="2" id="KW-1133">Transmembrane helix</keyword>
<dbReference type="InterPro" id="IPR051697">
    <property type="entry name" value="Patched_domain-protein"/>
</dbReference>
<feature type="transmembrane region" description="Helical" evidence="2">
    <location>
        <begin position="621"/>
        <end position="643"/>
    </location>
</feature>
<evidence type="ECO:0000259" key="3">
    <source>
        <dbReference type="Pfam" id="PF17906"/>
    </source>
</evidence>